<proteinExistence type="predicted"/>
<dbReference type="PANTHER" id="PTHR23517">
    <property type="entry name" value="RESISTANCE PROTEIN MDTM, PUTATIVE-RELATED-RELATED"/>
    <property type="match status" value="1"/>
</dbReference>
<evidence type="ECO:0000313" key="8">
    <source>
        <dbReference type="EMBL" id="MFF0452874.1"/>
    </source>
</evidence>
<name>A0ABW6NCP1_9NOCA</name>
<comment type="subcellular location">
    <subcellularLocation>
        <location evidence="1">Cell membrane</location>
        <topology evidence="1">Multi-pass membrane protein</topology>
    </subcellularLocation>
</comment>
<evidence type="ECO:0000313" key="9">
    <source>
        <dbReference type="Proteomes" id="UP001601521"/>
    </source>
</evidence>
<keyword evidence="9" id="KW-1185">Reference proteome</keyword>
<feature type="transmembrane region" description="Helical" evidence="7">
    <location>
        <begin position="77"/>
        <end position="95"/>
    </location>
</feature>
<sequence length="405" mass="41516">MANSVALTTSQRALLIGLAIDNFGSGLFLPLTLVYLTRESGLSLGTAGAVLAAATVLSLFAPALVMRLIGTMGARQVVIAAQVIQACGLTIYLVSTGVAGAVLAAFLLATGIQTFYSALLGLIAETAPEGPKDSAYAVVAMVRAGAFGMGTVTAGSALALIAVVDLRVIAVADVATFLIAAGILAKFVHPDHSTEPRGHRGSSFASSSREFLAVLLLCALAALPIDFLLVGFPVFATDVLRTSPIVVGATLAVSAVTSSVGGSLVIRLTDAWSRTRSIAVGIGGAMIWCASLLTAQWLPAALLPVWIPVSTAALSLGSMLCTARISAMAEAAVPVEQRARQLALLQYSFTAAQITAPLLAGQFEPIAAVPWLILLFTSVTALALARWLGRRLGVAVTRPTAPQAD</sequence>
<evidence type="ECO:0000256" key="2">
    <source>
        <dbReference type="ARBA" id="ARBA00022448"/>
    </source>
</evidence>
<dbReference type="SUPFAM" id="SSF103473">
    <property type="entry name" value="MFS general substrate transporter"/>
    <property type="match status" value="1"/>
</dbReference>
<keyword evidence="3" id="KW-1003">Cell membrane</keyword>
<feature type="transmembrane region" description="Helical" evidence="7">
    <location>
        <begin position="101"/>
        <end position="123"/>
    </location>
</feature>
<feature type="transmembrane region" description="Helical" evidence="7">
    <location>
        <begin position="168"/>
        <end position="189"/>
    </location>
</feature>
<evidence type="ECO:0000256" key="3">
    <source>
        <dbReference type="ARBA" id="ARBA00022475"/>
    </source>
</evidence>
<comment type="caution">
    <text evidence="8">The sequence shown here is derived from an EMBL/GenBank/DDBJ whole genome shotgun (WGS) entry which is preliminary data.</text>
</comment>
<feature type="transmembrane region" description="Helical" evidence="7">
    <location>
        <begin position="369"/>
        <end position="388"/>
    </location>
</feature>
<protein>
    <submittedName>
        <fullName evidence="8">MFS transporter</fullName>
    </submittedName>
</protein>
<accession>A0ABW6NCP1</accession>
<organism evidence="8 9">
    <name type="scientific">Nocardia africana</name>
    <dbReference type="NCBI Taxonomy" id="134964"/>
    <lineage>
        <taxon>Bacteria</taxon>
        <taxon>Bacillati</taxon>
        <taxon>Actinomycetota</taxon>
        <taxon>Actinomycetes</taxon>
        <taxon>Mycobacteriales</taxon>
        <taxon>Nocardiaceae</taxon>
        <taxon>Nocardia</taxon>
    </lineage>
</organism>
<evidence type="ECO:0000256" key="7">
    <source>
        <dbReference type="SAM" id="Phobius"/>
    </source>
</evidence>
<evidence type="ECO:0000256" key="6">
    <source>
        <dbReference type="ARBA" id="ARBA00023136"/>
    </source>
</evidence>
<keyword evidence="4 7" id="KW-0812">Transmembrane</keyword>
<dbReference type="InterPro" id="IPR011701">
    <property type="entry name" value="MFS"/>
</dbReference>
<dbReference type="Proteomes" id="UP001601521">
    <property type="component" value="Unassembled WGS sequence"/>
</dbReference>
<dbReference type="RefSeq" id="WP_387250063.1">
    <property type="nucleotide sequence ID" value="NZ_JBIALX010000002.1"/>
</dbReference>
<feature type="transmembrane region" description="Helical" evidence="7">
    <location>
        <begin position="12"/>
        <end position="36"/>
    </location>
</feature>
<dbReference type="InterPro" id="IPR036259">
    <property type="entry name" value="MFS_trans_sf"/>
</dbReference>
<dbReference type="EMBL" id="JBIALX010000002">
    <property type="protein sequence ID" value="MFF0452874.1"/>
    <property type="molecule type" value="Genomic_DNA"/>
</dbReference>
<dbReference type="PANTHER" id="PTHR23517:SF2">
    <property type="entry name" value="MULTIDRUG RESISTANCE PROTEIN MDTH"/>
    <property type="match status" value="1"/>
</dbReference>
<feature type="transmembrane region" description="Helical" evidence="7">
    <location>
        <begin position="42"/>
        <end position="65"/>
    </location>
</feature>
<gene>
    <name evidence="8" type="ORF">ACFYTH_05840</name>
</gene>
<dbReference type="Gene3D" id="1.20.1250.20">
    <property type="entry name" value="MFS general substrate transporter like domains"/>
    <property type="match status" value="2"/>
</dbReference>
<feature type="transmembrane region" description="Helical" evidence="7">
    <location>
        <begin position="135"/>
        <end position="162"/>
    </location>
</feature>
<keyword evidence="5 7" id="KW-1133">Transmembrane helix</keyword>
<feature type="transmembrane region" description="Helical" evidence="7">
    <location>
        <begin position="244"/>
        <end position="266"/>
    </location>
</feature>
<reference evidence="8 9" key="1">
    <citation type="submission" date="2024-10" db="EMBL/GenBank/DDBJ databases">
        <title>The Natural Products Discovery Center: Release of the First 8490 Sequenced Strains for Exploring Actinobacteria Biosynthetic Diversity.</title>
        <authorList>
            <person name="Kalkreuter E."/>
            <person name="Kautsar S.A."/>
            <person name="Yang D."/>
            <person name="Bader C.D."/>
            <person name="Teijaro C.N."/>
            <person name="Fluegel L."/>
            <person name="Davis C.M."/>
            <person name="Simpson J.R."/>
            <person name="Lauterbach L."/>
            <person name="Steele A.D."/>
            <person name="Gui C."/>
            <person name="Meng S."/>
            <person name="Li G."/>
            <person name="Viehrig K."/>
            <person name="Ye F."/>
            <person name="Su P."/>
            <person name="Kiefer A.F."/>
            <person name="Nichols A."/>
            <person name="Cepeda A.J."/>
            <person name="Yan W."/>
            <person name="Fan B."/>
            <person name="Jiang Y."/>
            <person name="Adhikari A."/>
            <person name="Zheng C.-J."/>
            <person name="Schuster L."/>
            <person name="Cowan T.M."/>
            <person name="Smanski M.J."/>
            <person name="Chevrette M.G."/>
            <person name="De Carvalho L.P.S."/>
            <person name="Shen B."/>
        </authorList>
    </citation>
    <scope>NUCLEOTIDE SEQUENCE [LARGE SCALE GENOMIC DNA]</scope>
    <source>
        <strain evidence="8 9">NPDC004550</strain>
    </source>
</reference>
<keyword evidence="6 7" id="KW-0472">Membrane</keyword>
<feature type="transmembrane region" description="Helical" evidence="7">
    <location>
        <begin position="278"/>
        <end position="299"/>
    </location>
</feature>
<evidence type="ECO:0000256" key="1">
    <source>
        <dbReference type="ARBA" id="ARBA00004651"/>
    </source>
</evidence>
<evidence type="ECO:0000256" key="4">
    <source>
        <dbReference type="ARBA" id="ARBA00022692"/>
    </source>
</evidence>
<keyword evidence="2" id="KW-0813">Transport</keyword>
<feature type="transmembrane region" description="Helical" evidence="7">
    <location>
        <begin position="210"/>
        <end position="232"/>
    </location>
</feature>
<dbReference type="Pfam" id="PF07690">
    <property type="entry name" value="MFS_1"/>
    <property type="match status" value="1"/>
</dbReference>
<dbReference type="InterPro" id="IPR050171">
    <property type="entry name" value="MFS_Transporters"/>
</dbReference>
<evidence type="ECO:0000256" key="5">
    <source>
        <dbReference type="ARBA" id="ARBA00022989"/>
    </source>
</evidence>